<evidence type="ECO:0000256" key="6">
    <source>
        <dbReference type="SAM" id="SignalP"/>
    </source>
</evidence>
<keyword evidence="3" id="KW-0677">Repeat</keyword>
<accession>A0A1X7GCN5</accession>
<name>A0A1X7GCN5_TRICW</name>
<evidence type="ECO:0000313" key="8">
    <source>
        <dbReference type="EMBL" id="SMF67639.1"/>
    </source>
</evidence>
<dbReference type="PANTHER" id="PTHR12558">
    <property type="entry name" value="CELL DIVISION CYCLE 16,23,27"/>
    <property type="match status" value="1"/>
</dbReference>
<dbReference type="GeneID" id="95552703"/>
<keyword evidence="2 6" id="KW-0732">Signal</keyword>
<dbReference type="Pfam" id="PF05420">
    <property type="entry name" value="BCSC_C"/>
    <property type="match status" value="1"/>
</dbReference>
<keyword evidence="9" id="KW-1185">Reference proteome</keyword>
<evidence type="ECO:0000256" key="2">
    <source>
        <dbReference type="ARBA" id="ARBA00022729"/>
    </source>
</evidence>
<dbReference type="PANTHER" id="PTHR12558:SF13">
    <property type="entry name" value="CELL DIVISION CYCLE PROTEIN 27 HOMOLOG"/>
    <property type="match status" value="1"/>
</dbReference>
<proteinExistence type="predicted"/>
<dbReference type="GO" id="GO:0006011">
    <property type="term" value="P:UDP-alpha-D-glucose metabolic process"/>
    <property type="evidence" value="ECO:0007669"/>
    <property type="project" value="InterPro"/>
</dbReference>
<dbReference type="SMART" id="SM00028">
    <property type="entry name" value="TPR"/>
    <property type="match status" value="7"/>
</dbReference>
<evidence type="ECO:0000313" key="9">
    <source>
        <dbReference type="Proteomes" id="UP000192911"/>
    </source>
</evidence>
<gene>
    <name evidence="8" type="ORF">SAMN06295900_11518</name>
</gene>
<dbReference type="STRING" id="28094.SAMN06295900_11518"/>
<dbReference type="UniPathway" id="UPA00694"/>
<evidence type="ECO:0000259" key="7">
    <source>
        <dbReference type="Pfam" id="PF05420"/>
    </source>
</evidence>
<dbReference type="EMBL" id="FXAH01000015">
    <property type="protein sequence ID" value="SMF67639.1"/>
    <property type="molecule type" value="Genomic_DNA"/>
</dbReference>
<dbReference type="GO" id="GO:0019867">
    <property type="term" value="C:outer membrane"/>
    <property type="evidence" value="ECO:0007669"/>
    <property type="project" value="InterPro"/>
</dbReference>
<feature type="chain" id="PRO_5012597961" evidence="6">
    <location>
        <begin position="34"/>
        <end position="1299"/>
    </location>
</feature>
<dbReference type="Gene3D" id="1.25.40.10">
    <property type="entry name" value="Tetratricopeptide repeat domain"/>
    <property type="match status" value="3"/>
</dbReference>
<feature type="domain" description="Cellulose synthase operon C C-terminal" evidence="7">
    <location>
        <begin position="936"/>
        <end position="1280"/>
    </location>
</feature>
<dbReference type="OrthoDB" id="174989at2"/>
<dbReference type="PRINTS" id="PR01441">
    <property type="entry name" value="CELLSNTHASEC"/>
</dbReference>
<dbReference type="SUPFAM" id="SSF48452">
    <property type="entry name" value="TPR-like"/>
    <property type="match status" value="3"/>
</dbReference>
<dbReference type="InterPro" id="IPR008410">
    <property type="entry name" value="BCSC_C"/>
</dbReference>
<evidence type="ECO:0000256" key="5">
    <source>
        <dbReference type="ARBA" id="ARBA00022916"/>
    </source>
</evidence>
<reference evidence="9" key="1">
    <citation type="submission" date="2017-04" db="EMBL/GenBank/DDBJ databases">
        <authorList>
            <person name="Varghese N."/>
            <person name="Submissions S."/>
        </authorList>
    </citation>
    <scope>NUCLEOTIDE SEQUENCE [LARGE SCALE GENOMIC DNA]</scope>
    <source>
        <strain evidence="9">Ballard 720</strain>
    </source>
</reference>
<evidence type="ECO:0000256" key="4">
    <source>
        <dbReference type="ARBA" id="ARBA00022803"/>
    </source>
</evidence>
<dbReference type="RefSeq" id="WP_085229626.1">
    <property type="nucleotide sequence ID" value="NZ_BSQD01000008.1"/>
</dbReference>
<keyword evidence="4" id="KW-0802">TPR repeat</keyword>
<comment type="pathway">
    <text evidence="1">Glycan metabolism; bacterial cellulose biosynthesis.</text>
</comment>
<feature type="signal peptide" evidence="6">
    <location>
        <begin position="1"/>
        <end position="33"/>
    </location>
</feature>
<dbReference type="GO" id="GO:0030244">
    <property type="term" value="P:cellulose biosynthetic process"/>
    <property type="evidence" value="ECO:0007669"/>
    <property type="project" value="UniProtKB-KW"/>
</dbReference>
<evidence type="ECO:0000256" key="1">
    <source>
        <dbReference type="ARBA" id="ARBA00005186"/>
    </source>
</evidence>
<organism evidence="8 9">
    <name type="scientific">Trinickia caryophylli</name>
    <name type="common">Paraburkholderia caryophylli</name>
    <dbReference type="NCBI Taxonomy" id="28094"/>
    <lineage>
        <taxon>Bacteria</taxon>
        <taxon>Pseudomonadati</taxon>
        <taxon>Pseudomonadota</taxon>
        <taxon>Betaproteobacteria</taxon>
        <taxon>Burkholderiales</taxon>
        <taxon>Burkholderiaceae</taxon>
        <taxon>Trinickia</taxon>
    </lineage>
</organism>
<protein>
    <submittedName>
        <fullName evidence="8">Lipopolysaccharide biosynthesis regulator YciM, contains six TPR domains and a predicted metal-binding C-terminal domain</fullName>
    </submittedName>
</protein>
<dbReference type="Proteomes" id="UP000192911">
    <property type="component" value="Unassembled WGS sequence"/>
</dbReference>
<sequence length="1299" mass="140478">MSGGVKLNARCAIVRLVRIAVLALGAWAGQAAAAQPGRVMPAPRAVPAPDAQPAARTAAARLVATARMWAAKHRDDLALQAIQKALLVAPDDPALVAEALRIDLRLGNARGALVLLEQLKTKAPNAPATLQVEDEFRAATSGREALAAVRLLARSGRAQEAGQKLAVLFPHGAPPGALGAEYYRIVAGTPEGYVLAVSALKRRVTDDPGDTDAGLVLAELLNRRGETRAEANRLAGSLARRDDVDHTAAMNLWRHVLQSAGADVVYADALRAYLRLAPGDSEFEERLAGLDAQIEARRRLERDPDYIAQQQGLRALARGDVPAADALLSRAAQARASDADAVGGLGLVRLREARHAEARALFQRAAALSSDDRSKWESLARTALLWGTIAEAREAAAAGRAPDAARAAEAALAMDRTNAQAKTLLADAWLAQRNWAAAEPLLRELLAAREPNMDAARGMRQLLLSTGRENEVASFLDALQARFDMREARSELAQLRADTLTNEAERLLAAGKKGPAAERYEQSLRLAPDAPWTRFALARLYRDIGLPQLGRAVMDDGLVADASAQMRYAAALYFNSIDDTAGAQAALAPIADDARTDAMRALSRRLDAQAALGEARRQLARGDHDDAEASLERARVLGADDPYVTASVGAAWIDAGEPGRGVALMHDWMRAHRRETDADVRLRYGDLLGSAQRNDELDAWLGALRREKTLDAEQMVRLEDQALRLVLRETDAALDAGDPARARRLLQRASPAAKRDKRYALELADVERAQGHYAAARRALAPVLARTPDDPDAQLALARVLEQSGSHGEALAIVRRVLEASPADDVDVRLSAARRLAALKRPREAMQVVSPLRVAYPTRPDVTVEEGRLAEDMGRYDEAASLYRESLEQERATGVFSRAPDGTPAQSALAGLEARRDPEIEAGWLPAYKSGDPGISDYHAQQVPVYVQIPYRYDGHFFFHADVVHLDAGTLEMSDSPSYAVTTFGTYSGWATAPTSDKLLTARQRANGVGMGAGYLSDAWRIDFGTTPIGFPVHYLVGGVRYRFDAGPASFSIAASRRPETGSELSYAGLRDPWTNAVWGGVRRDGIDWHTGIDIGRVNVFSDLGAGVLTGVNVARNEEVTLRTGFTVPVYERANMRVATGLVGNAWHYTKNLRYYSYGQGGYYSPQRYLSLGVPIEWSGRHGGFKWDLTTTVGVSSSYERNSPYFPNGLPSGVSAASAQTLSSLFYAGGSSGLGFSYGVRGTVQYRFSPRFVAGARVEIDHAHDYAPSSAMVYVRYSFDARKDDNGFSPAPVRLYSSY</sequence>
<dbReference type="Pfam" id="PF13432">
    <property type="entry name" value="TPR_16"/>
    <property type="match status" value="3"/>
</dbReference>
<evidence type="ECO:0000256" key="3">
    <source>
        <dbReference type="ARBA" id="ARBA00022737"/>
    </source>
</evidence>
<dbReference type="InterPro" id="IPR019734">
    <property type="entry name" value="TPR_rpt"/>
</dbReference>
<dbReference type="InterPro" id="IPR011990">
    <property type="entry name" value="TPR-like_helical_dom_sf"/>
</dbReference>
<keyword evidence="5" id="KW-0135">Cellulose biosynthesis</keyword>
<dbReference type="InterPro" id="IPR003921">
    <property type="entry name" value="Cell_synth_C"/>
</dbReference>